<evidence type="ECO:0000256" key="1">
    <source>
        <dbReference type="SAM" id="MobiDB-lite"/>
    </source>
</evidence>
<dbReference type="AlphaFoldDB" id="A0A8T2MQZ9"/>
<dbReference type="EMBL" id="JAFBMS010000573">
    <property type="protein sequence ID" value="KAG9330505.1"/>
    <property type="molecule type" value="Genomic_DNA"/>
</dbReference>
<gene>
    <name evidence="2" type="ORF">JZ751_024196</name>
</gene>
<dbReference type="Proteomes" id="UP000824540">
    <property type="component" value="Unassembled WGS sequence"/>
</dbReference>
<reference evidence="2" key="1">
    <citation type="thesis" date="2021" institute="BYU ScholarsArchive" country="Provo, UT, USA">
        <title>Applications of and Algorithms for Genome Assembly and Genomic Analyses with an Emphasis on Marine Teleosts.</title>
        <authorList>
            <person name="Pickett B.D."/>
        </authorList>
    </citation>
    <scope>NUCLEOTIDE SEQUENCE</scope>
    <source>
        <strain evidence="2">HI-2016</strain>
    </source>
</reference>
<accession>A0A8T2MQZ9</accession>
<evidence type="ECO:0000313" key="2">
    <source>
        <dbReference type="EMBL" id="KAG9330505.1"/>
    </source>
</evidence>
<feature type="region of interest" description="Disordered" evidence="1">
    <location>
        <begin position="1"/>
        <end position="33"/>
    </location>
</feature>
<sequence length="79" mass="8748">MLSESNKSGEVKQAAMSESPGPECEQAPESSDGRVEEVLMPLPLPLMVPGYYLPLLLHLPRYAHAPWLYLRQAPTCLRG</sequence>
<name>A0A8T2MQZ9_9TELE</name>
<proteinExistence type="predicted"/>
<evidence type="ECO:0000313" key="3">
    <source>
        <dbReference type="Proteomes" id="UP000824540"/>
    </source>
</evidence>
<organism evidence="2 3">
    <name type="scientific">Albula glossodonta</name>
    <name type="common">roundjaw bonefish</name>
    <dbReference type="NCBI Taxonomy" id="121402"/>
    <lineage>
        <taxon>Eukaryota</taxon>
        <taxon>Metazoa</taxon>
        <taxon>Chordata</taxon>
        <taxon>Craniata</taxon>
        <taxon>Vertebrata</taxon>
        <taxon>Euteleostomi</taxon>
        <taxon>Actinopterygii</taxon>
        <taxon>Neopterygii</taxon>
        <taxon>Teleostei</taxon>
        <taxon>Albuliformes</taxon>
        <taxon>Albulidae</taxon>
        <taxon>Albula</taxon>
    </lineage>
</organism>
<keyword evidence="3" id="KW-1185">Reference proteome</keyword>
<comment type="caution">
    <text evidence="2">The sequence shown here is derived from an EMBL/GenBank/DDBJ whole genome shotgun (WGS) entry which is preliminary data.</text>
</comment>
<protein>
    <submittedName>
        <fullName evidence="2">Uncharacterized protein</fullName>
    </submittedName>
</protein>